<organism evidence="2 3">
    <name type="scientific">Rhodnius prolixus</name>
    <name type="common">Triatomid bug</name>
    <dbReference type="NCBI Taxonomy" id="13249"/>
    <lineage>
        <taxon>Eukaryota</taxon>
        <taxon>Metazoa</taxon>
        <taxon>Ecdysozoa</taxon>
        <taxon>Arthropoda</taxon>
        <taxon>Hexapoda</taxon>
        <taxon>Insecta</taxon>
        <taxon>Pterygota</taxon>
        <taxon>Neoptera</taxon>
        <taxon>Paraneoptera</taxon>
        <taxon>Hemiptera</taxon>
        <taxon>Heteroptera</taxon>
        <taxon>Panheteroptera</taxon>
        <taxon>Cimicomorpha</taxon>
        <taxon>Reduviidae</taxon>
        <taxon>Triatominae</taxon>
        <taxon>Rhodnius</taxon>
    </lineage>
</organism>
<feature type="region of interest" description="Disordered" evidence="1">
    <location>
        <begin position="205"/>
        <end position="360"/>
    </location>
</feature>
<dbReference type="EMBL" id="ACPB03007951">
    <property type="status" value="NOT_ANNOTATED_CDS"/>
    <property type="molecule type" value="Genomic_DNA"/>
</dbReference>
<dbReference type="Proteomes" id="UP000015103">
    <property type="component" value="Unassembled WGS sequence"/>
</dbReference>
<dbReference type="OMA" id="MENAEGH"/>
<reference evidence="2" key="1">
    <citation type="submission" date="2015-05" db="UniProtKB">
        <authorList>
            <consortium name="EnsemblMetazoa"/>
        </authorList>
    </citation>
    <scope>IDENTIFICATION</scope>
</reference>
<dbReference type="CDD" id="cd00037">
    <property type="entry name" value="CLECT"/>
    <property type="match status" value="1"/>
</dbReference>
<sequence>MENAEGHWAVEIPKMDEPLCAAIDPSSDYRWQPLPCSGPTVAAFICQMQVPPWAQTEDGCMLTSLPSLTVTFLPEQGAVELISDCGLEGTRRIACKGQAKREDMMRQLSCETSTEATSSDTWDDQPTRHRRESEVTQDMSSHPNTTQDMGTTDEEITTTEQTVTTEAASTAQETSVEDPAKKMTAATTAHIPTQSHAELALPLNDQPALPETGSSSSSSSSSGAPQTKKPYSSKPIPPSLKGNSPFVETPIPLVTPTRMNVSDETEGPPDSHETLGREGEPSKTPASPATHPSLEQYKKNVHDSGEDHTEETGGPTSSSNKNNITSASAATSGDASSSTASFTPDMLADEPDLPERPNRGRLLVHPQHHSFYAYFLNRVLG</sequence>
<name>T1HCM3_RHOPR</name>
<feature type="compositionally biased region" description="Polar residues" evidence="1">
    <location>
        <begin position="314"/>
        <end position="324"/>
    </location>
</feature>
<evidence type="ECO:0000313" key="2">
    <source>
        <dbReference type="EnsemblMetazoa" id="RPRC001787-PA"/>
    </source>
</evidence>
<dbReference type="eggNOG" id="KOG4297">
    <property type="taxonomic scope" value="Eukaryota"/>
</dbReference>
<feature type="compositionally biased region" description="Basic and acidic residues" evidence="1">
    <location>
        <begin position="269"/>
        <end position="281"/>
    </location>
</feature>
<feature type="compositionally biased region" description="Polar residues" evidence="1">
    <location>
        <begin position="109"/>
        <end position="120"/>
    </location>
</feature>
<feature type="compositionally biased region" description="Basic and acidic residues" evidence="1">
    <location>
        <begin position="125"/>
        <end position="134"/>
    </location>
</feature>
<protein>
    <submittedName>
        <fullName evidence="2">Uncharacterized protein</fullName>
    </submittedName>
</protein>
<proteinExistence type="predicted"/>
<keyword evidence="3" id="KW-1185">Reference proteome</keyword>
<feature type="compositionally biased region" description="Low complexity" evidence="1">
    <location>
        <begin position="214"/>
        <end position="234"/>
    </location>
</feature>
<feature type="compositionally biased region" description="Low complexity" evidence="1">
    <location>
        <begin position="325"/>
        <end position="341"/>
    </location>
</feature>
<feature type="region of interest" description="Disordered" evidence="1">
    <location>
        <begin position="106"/>
        <end position="186"/>
    </location>
</feature>
<dbReference type="VEuPathDB" id="VectorBase:RPRC001787"/>
<evidence type="ECO:0000256" key="1">
    <source>
        <dbReference type="SAM" id="MobiDB-lite"/>
    </source>
</evidence>
<feature type="compositionally biased region" description="Basic and acidic residues" evidence="1">
    <location>
        <begin position="296"/>
        <end position="311"/>
    </location>
</feature>
<feature type="compositionally biased region" description="Low complexity" evidence="1">
    <location>
        <begin position="158"/>
        <end position="174"/>
    </location>
</feature>
<dbReference type="InParanoid" id="T1HCM3"/>
<feature type="compositionally biased region" description="Polar residues" evidence="1">
    <location>
        <begin position="136"/>
        <end position="150"/>
    </location>
</feature>
<accession>T1HCM3</accession>
<dbReference type="HOGENOM" id="CLU_726303_0_0_1"/>
<evidence type="ECO:0000313" key="3">
    <source>
        <dbReference type="Proteomes" id="UP000015103"/>
    </source>
</evidence>
<dbReference type="AlphaFoldDB" id="T1HCM3"/>
<dbReference type="EnsemblMetazoa" id="RPRC001787-RA">
    <property type="protein sequence ID" value="RPRC001787-PA"/>
    <property type="gene ID" value="RPRC001787"/>
</dbReference>
<dbReference type="STRING" id="13249.T1HCM3"/>